<dbReference type="GO" id="GO:0016705">
    <property type="term" value="F:oxidoreductase activity, acting on paired donors, with incorporation or reduction of molecular oxygen"/>
    <property type="evidence" value="ECO:0007669"/>
    <property type="project" value="InterPro"/>
</dbReference>
<dbReference type="GO" id="GO:0004497">
    <property type="term" value="F:monooxygenase activity"/>
    <property type="evidence" value="ECO:0007669"/>
    <property type="project" value="InterPro"/>
</dbReference>
<accession>A0A3A4K8N0</accession>
<dbReference type="InterPro" id="IPR017972">
    <property type="entry name" value="Cyt_P450_CS"/>
</dbReference>
<organism evidence="2 3">
    <name type="scientific">Nocardia panacis</name>
    <dbReference type="NCBI Taxonomy" id="2340916"/>
    <lineage>
        <taxon>Bacteria</taxon>
        <taxon>Bacillati</taxon>
        <taxon>Actinomycetota</taxon>
        <taxon>Actinomycetes</taxon>
        <taxon>Mycobacteriales</taxon>
        <taxon>Nocardiaceae</taxon>
        <taxon>Nocardia</taxon>
    </lineage>
</organism>
<dbReference type="PANTHER" id="PTHR46696:SF1">
    <property type="entry name" value="CYTOCHROME P450 YJIB-RELATED"/>
    <property type="match status" value="1"/>
</dbReference>
<dbReference type="GO" id="GO:0020037">
    <property type="term" value="F:heme binding"/>
    <property type="evidence" value="ECO:0007669"/>
    <property type="project" value="InterPro"/>
</dbReference>
<protein>
    <submittedName>
        <fullName evidence="2">Cytochrome P450</fullName>
    </submittedName>
</protein>
<dbReference type="Proteomes" id="UP000266677">
    <property type="component" value="Unassembled WGS sequence"/>
</dbReference>
<keyword evidence="3" id="KW-1185">Reference proteome</keyword>
<sequence length="370" mass="39393">MYGAEFAADPHGVYREMRGSGAQVPVELAPGVAATLVIGHAAALRVLRDPEHFPADARNWEQALAPGCPVPARMRWRPTLRHCDGDAHTRYRGAVADVLAEVDLHLLHRTVVNIAVPQINSFCAAGAADLVSEYAAPVTRAALEVVLGLPPDLGTRLVDAPEEMTGLLAAKRADPGDDVLTRLLTHSAALTDLEILEQAAELYRSAMEPLRDLIANTLLLTLIDDRFHADYLGGALTTRAALEEILRTDPPVATGALTYPGQPVQIDGTWLPAHQPVLIGIAACNADPTSGSAAYAGTRAHLAWGSGPHACPAAAQAQLIAEVAIDQLLDALPDLSLAIAPEYLSWRRDPFHRALTALPVVFPESPPLHI</sequence>
<dbReference type="Gene3D" id="1.10.630.10">
    <property type="entry name" value="Cytochrome P450"/>
    <property type="match status" value="1"/>
</dbReference>
<evidence type="ECO:0000313" key="3">
    <source>
        <dbReference type="Proteomes" id="UP000266677"/>
    </source>
</evidence>
<dbReference type="OrthoDB" id="4154936at2"/>
<reference evidence="2 3" key="1">
    <citation type="submission" date="2018-09" db="EMBL/GenBank/DDBJ databases">
        <title>YIM PH21274 draft genome.</title>
        <authorList>
            <person name="Miao C."/>
        </authorList>
    </citation>
    <scope>NUCLEOTIDE SEQUENCE [LARGE SCALE GENOMIC DNA]</scope>
    <source>
        <strain evidence="2 3">YIM PH 21724</strain>
    </source>
</reference>
<name>A0A3A4K8N0_9NOCA</name>
<dbReference type="AlphaFoldDB" id="A0A3A4K8N0"/>
<dbReference type="InterPro" id="IPR036396">
    <property type="entry name" value="Cyt_P450_sf"/>
</dbReference>
<dbReference type="EMBL" id="QZFU01000045">
    <property type="protein sequence ID" value="RJO69347.1"/>
    <property type="molecule type" value="Genomic_DNA"/>
</dbReference>
<dbReference type="PROSITE" id="PS00086">
    <property type="entry name" value="CYTOCHROME_P450"/>
    <property type="match status" value="1"/>
</dbReference>
<evidence type="ECO:0000313" key="2">
    <source>
        <dbReference type="EMBL" id="RJO69347.1"/>
    </source>
</evidence>
<dbReference type="SUPFAM" id="SSF48264">
    <property type="entry name" value="Cytochrome P450"/>
    <property type="match status" value="1"/>
</dbReference>
<comment type="similarity">
    <text evidence="1">Belongs to the cytochrome P450 family.</text>
</comment>
<proteinExistence type="inferred from homology"/>
<comment type="caution">
    <text evidence="2">The sequence shown here is derived from an EMBL/GenBank/DDBJ whole genome shotgun (WGS) entry which is preliminary data.</text>
</comment>
<dbReference type="PANTHER" id="PTHR46696">
    <property type="entry name" value="P450, PUTATIVE (EUROFUNG)-RELATED"/>
    <property type="match status" value="1"/>
</dbReference>
<dbReference type="GO" id="GO:0005506">
    <property type="term" value="F:iron ion binding"/>
    <property type="evidence" value="ECO:0007669"/>
    <property type="project" value="InterPro"/>
</dbReference>
<evidence type="ECO:0000256" key="1">
    <source>
        <dbReference type="ARBA" id="ARBA00010617"/>
    </source>
</evidence>
<gene>
    <name evidence="2" type="ORF">D5S18_31570</name>
</gene>